<dbReference type="GO" id="GO:0005694">
    <property type="term" value="C:chromosome"/>
    <property type="evidence" value="ECO:0007669"/>
    <property type="project" value="InterPro"/>
</dbReference>
<dbReference type="InterPro" id="IPR013506">
    <property type="entry name" value="Topo_IIA_bsu_dom2"/>
</dbReference>
<keyword evidence="5 10" id="KW-0067">ATP-binding</keyword>
<evidence type="ECO:0000256" key="10">
    <source>
        <dbReference type="HAMAP-Rule" id="MF_01898"/>
    </source>
</evidence>
<dbReference type="Pfam" id="PF02518">
    <property type="entry name" value="HATPase_c"/>
    <property type="match status" value="1"/>
</dbReference>
<keyword evidence="7 10" id="KW-0799">Topoisomerase</keyword>
<dbReference type="Pfam" id="PF00204">
    <property type="entry name" value="DNA_gyraseB"/>
    <property type="match status" value="1"/>
</dbReference>
<feature type="binding site" evidence="10">
    <location>
        <position position="568"/>
    </location>
    <ligand>
        <name>Mg(2+)</name>
        <dbReference type="ChEBI" id="CHEBI:18420"/>
        <label>1</label>
        <note>catalytic</note>
    </ligand>
</feature>
<keyword evidence="4 10" id="KW-0547">Nucleotide-binding</keyword>
<evidence type="ECO:0000256" key="2">
    <source>
        <dbReference type="ARBA" id="ARBA00010708"/>
    </source>
</evidence>
<dbReference type="InterPro" id="IPR018522">
    <property type="entry name" value="TopoIIA_CS"/>
</dbReference>
<dbReference type="eggNOG" id="COG0187">
    <property type="taxonomic scope" value="Bacteria"/>
</dbReference>
<proteinExistence type="inferred from homology"/>
<feature type="binding site" evidence="10">
    <location>
        <position position="568"/>
    </location>
    <ligand>
        <name>Mg(2+)</name>
        <dbReference type="ChEBI" id="CHEBI:18420"/>
        <label>2</label>
    </ligand>
</feature>
<dbReference type="BioCyc" id="CORYNE:G18NG-9546-MONOMER"/>
<dbReference type="GO" id="GO:0034335">
    <property type="term" value="F:DNA negative supercoiling activity"/>
    <property type="evidence" value="ECO:0007669"/>
    <property type="project" value="UniProtKB-ARBA"/>
</dbReference>
<dbReference type="PROSITE" id="PS00177">
    <property type="entry name" value="TOPOISOMERASE_II"/>
    <property type="match status" value="1"/>
</dbReference>
<dbReference type="InterPro" id="IPR013759">
    <property type="entry name" value="Topo_IIA_B_C"/>
</dbReference>
<dbReference type="Pfam" id="PF01751">
    <property type="entry name" value="Toprim"/>
    <property type="match status" value="1"/>
</dbReference>
<evidence type="ECO:0000313" key="12">
    <source>
        <dbReference type="EMBL" id="BAB97399.1"/>
    </source>
</evidence>
<comment type="similarity">
    <text evidence="2 10">Belongs to the type II topoisomerase GyrB family.</text>
</comment>
<dbReference type="InterPro" id="IPR020568">
    <property type="entry name" value="Ribosomal_Su5_D2-typ_SF"/>
</dbReference>
<feature type="site" description="Interaction with DNA" evidence="10">
    <location>
        <position position="523"/>
    </location>
</feature>
<dbReference type="InterPro" id="IPR013760">
    <property type="entry name" value="Topo_IIA-like_dom_sf"/>
</dbReference>
<dbReference type="InterPro" id="IPR011557">
    <property type="entry name" value="GyrB"/>
</dbReference>
<keyword evidence="10" id="KW-0963">Cytoplasm</keyword>
<dbReference type="InterPro" id="IPR002288">
    <property type="entry name" value="DNA_gyrase_B_C"/>
</dbReference>
<dbReference type="FunFam" id="3.40.50.670:FF:000002">
    <property type="entry name" value="DNA gyrase subunit B"/>
    <property type="match status" value="1"/>
</dbReference>
<comment type="subcellular location">
    <subcellularLocation>
        <location evidence="10">Cytoplasm</location>
    </subcellularLocation>
</comment>
<dbReference type="HAMAP" id="MF_01898">
    <property type="entry name" value="GyrB"/>
    <property type="match status" value="1"/>
</dbReference>
<dbReference type="AlphaFoldDB" id="Q8NUD3"/>
<organism evidence="12 13">
    <name type="scientific">Corynebacterium glutamicum (strain ATCC 13032 / DSM 20300 / JCM 1318 / BCRC 11384 / CCUG 27702 / LMG 3730 / NBRC 12168 / NCIMB 10025 / NRRL B-2784 / 534)</name>
    <dbReference type="NCBI Taxonomy" id="196627"/>
    <lineage>
        <taxon>Bacteria</taxon>
        <taxon>Bacillati</taxon>
        <taxon>Actinomycetota</taxon>
        <taxon>Actinomycetes</taxon>
        <taxon>Mycobacteriales</taxon>
        <taxon>Corynebacteriaceae</taxon>
        <taxon>Corynebacterium</taxon>
    </lineage>
</organism>
<comment type="subunit">
    <text evidence="10">Heterotetramer, composed of two GyrA and two GyrB chains. In the heterotetramer, GyrA contains the active site tyrosine that forms a transient covalent intermediate with DNA, while GyrB binds cofactors and catalyzes ATP hydrolysis.</text>
</comment>
<dbReference type="PANTHER" id="PTHR45866:SF1">
    <property type="entry name" value="DNA GYRASE SUBUNIT B, MITOCHONDRIAL"/>
    <property type="match status" value="1"/>
</dbReference>
<dbReference type="PRINTS" id="PR00418">
    <property type="entry name" value="TPI2FAMILY"/>
</dbReference>
<keyword evidence="13" id="KW-1185">Reference proteome</keyword>
<dbReference type="CDD" id="cd00822">
    <property type="entry name" value="TopoII_Trans_DNA_gyrase"/>
    <property type="match status" value="1"/>
</dbReference>
<dbReference type="GO" id="GO:0005524">
    <property type="term" value="F:ATP binding"/>
    <property type="evidence" value="ECO:0007669"/>
    <property type="project" value="UniProtKB-UniRule"/>
</dbReference>
<dbReference type="Proteomes" id="UP000000582">
    <property type="component" value="Chromosome"/>
</dbReference>
<sequence>MRGTTWGPKRVRWKRLYRISSEECSLKVANTEHNYDASSITILEGLEAVRKRPGMYIGSTGPRGLHHLIWEVVDNSVDEAMAGHATKVEVTLLEDGGVQVVDDGRGIPVDMHPSGAPTVQVVMTQLHAGGKFDSDSYAVSGGLHGVGISVVNALSTRVEADIKLHGKHWYQNFEKSVPDELIEGGNARGTGTTIRFWPDAEIFETTEFDFETISRRLQEMAFLNKGLTITLTDNRATDEELELEALAEQGETATELSLDEIDNETELVEETTDAPKKPKKREKKKIFHYPNGLEDYVHYLNRSKTNIHPSIVSFEAKGDDHEVEVAMQWNSSYKESVHTFANTINTREGGTHEEGFRSALTSLMNRYAREHKLLKEKEANLTGDDCREGLSAVISVRVGDPQFEGQTKTKLGNTEIKSFVQRMANEHIGHWLEANPAEAKVIINKAVGSAQARLAARKARDLVRRKSATDLGGLPGKLADCRSKDPEKSELYIVEGDSAGGSAKSGRDSMFQAILPLRGKILNVEKARLDKVLKNAEVQAIITALGTGIHDEFDINKLRYHKIVLMADADVDGQHIATLLLTLLFRFMPDLVAEGHVYLAQPPLYKLKWQRGEPGFAYSDEERDEQLNEGLAAGRKINKDDGIQRYKGLGEMNASELWETTMDPTVRILRRVDITDAQRADELFSILMGDDVVARRSFITRNAKDVRFLDI</sequence>
<dbReference type="SUPFAM" id="SSF54211">
    <property type="entry name" value="Ribosomal protein S5 domain 2-like"/>
    <property type="match status" value="1"/>
</dbReference>
<dbReference type="PROSITE" id="PS50880">
    <property type="entry name" value="TOPRIM"/>
    <property type="match status" value="1"/>
</dbReference>
<dbReference type="KEGG" id="cgl:Cgl0006"/>
<dbReference type="InterPro" id="IPR000565">
    <property type="entry name" value="Topo_IIA_B"/>
</dbReference>
<dbReference type="EMBL" id="BA000036">
    <property type="protein sequence ID" value="BAB97399.1"/>
    <property type="molecule type" value="Genomic_DNA"/>
</dbReference>
<dbReference type="GO" id="GO:0006265">
    <property type="term" value="P:DNA topological change"/>
    <property type="evidence" value="ECO:0007669"/>
    <property type="project" value="UniProtKB-UniRule"/>
</dbReference>
<comment type="cofactor">
    <cofactor evidence="10">
        <name>Mg(2+)</name>
        <dbReference type="ChEBI" id="CHEBI:18420"/>
    </cofactor>
    <cofactor evidence="10">
        <name>Mn(2+)</name>
        <dbReference type="ChEBI" id="CHEBI:29035"/>
    </cofactor>
    <cofactor evidence="10">
        <name>Ca(2+)</name>
        <dbReference type="ChEBI" id="CHEBI:29108"/>
    </cofactor>
    <text evidence="10">Binds two Mg(2+) per subunit. The magnesium ions form salt bridges with both the protein and the DNA. Can also accept other divalent metal cations, such as Mn(2+) or Ca(2+).</text>
</comment>
<dbReference type="SUPFAM" id="SSF56719">
    <property type="entry name" value="Type II DNA topoisomerase"/>
    <property type="match status" value="1"/>
</dbReference>
<feature type="domain" description="Toprim" evidence="11">
    <location>
        <begin position="489"/>
        <end position="603"/>
    </location>
</feature>
<dbReference type="PATRIC" id="fig|196627.13.peg.5"/>
<dbReference type="InterPro" id="IPR003594">
    <property type="entry name" value="HATPase_dom"/>
</dbReference>
<dbReference type="InterPro" id="IPR001241">
    <property type="entry name" value="Topo_IIA"/>
</dbReference>
<dbReference type="Gene3D" id="3.40.50.670">
    <property type="match status" value="1"/>
</dbReference>
<dbReference type="EC" id="5.6.2.2" evidence="10"/>
<comment type="function">
    <text evidence="10">A type II topoisomerase that negatively supercoils closed circular double-stranded (ds) DNA in an ATP-dependent manner to modulate DNA topology and maintain chromosomes in an underwound state. Negative supercoiling favors strand separation, and DNA replication, transcription, recombination and repair, all of which involve strand separation. Also able to catalyze the interconversion of other topological isomers of dsDNA rings, including catenanes and knotted rings. Type II topoisomerases break and join 2 DNA strands simultaneously in an ATP-dependent manner.</text>
</comment>
<dbReference type="Gene3D" id="3.30.230.10">
    <property type="match status" value="1"/>
</dbReference>
<dbReference type="PANTHER" id="PTHR45866">
    <property type="entry name" value="DNA GYRASE/TOPOISOMERASE SUBUNIT B"/>
    <property type="match status" value="1"/>
</dbReference>
<dbReference type="NCBIfam" id="NF004189">
    <property type="entry name" value="PRK05644.1"/>
    <property type="match status" value="1"/>
</dbReference>
<reference evidence="13" key="1">
    <citation type="journal article" date="2003" name="Appl. Microbiol. Biotechnol.">
        <title>The Corynebacterium glutamicum genome: features and impacts on biotechnological processes.</title>
        <authorList>
            <person name="Ikeda M."/>
            <person name="Nakagawa S."/>
        </authorList>
    </citation>
    <scope>NUCLEOTIDE SEQUENCE [LARGE SCALE GENOMIC DNA]</scope>
    <source>
        <strain evidence="13">ATCC 13032 / DSM 20300 / BCRC 11384 / JCM 1318 / LMG 3730 / NCIMB 10025</strain>
    </source>
</reference>
<dbReference type="InterPro" id="IPR006171">
    <property type="entry name" value="TOPRIM_dom"/>
</dbReference>
<dbReference type="PRINTS" id="PR01159">
    <property type="entry name" value="DNAGYRASEB"/>
</dbReference>
<dbReference type="SMART" id="SM00387">
    <property type="entry name" value="HATPase_c"/>
    <property type="match status" value="1"/>
</dbReference>
<dbReference type="GO" id="GO:0006261">
    <property type="term" value="P:DNA-templated DNA replication"/>
    <property type="evidence" value="ECO:0007669"/>
    <property type="project" value="UniProtKB-UniRule"/>
</dbReference>
<feature type="site" description="Interaction with DNA" evidence="10">
    <location>
        <position position="520"/>
    </location>
</feature>
<keyword evidence="8" id="KW-0238">DNA-binding</keyword>
<evidence type="ECO:0000256" key="4">
    <source>
        <dbReference type="ARBA" id="ARBA00022741"/>
    </source>
</evidence>
<dbReference type="GO" id="GO:0046872">
    <property type="term" value="F:metal ion binding"/>
    <property type="evidence" value="ECO:0007669"/>
    <property type="project" value="UniProtKB-KW"/>
</dbReference>
<dbReference type="GO" id="GO:0005737">
    <property type="term" value="C:cytoplasm"/>
    <property type="evidence" value="ECO:0007669"/>
    <property type="project" value="UniProtKB-SubCell"/>
</dbReference>
<evidence type="ECO:0000256" key="6">
    <source>
        <dbReference type="ARBA" id="ARBA00022842"/>
    </source>
</evidence>
<dbReference type="OrthoDB" id="9802808at2"/>
<keyword evidence="9 10" id="KW-0413">Isomerase</keyword>
<evidence type="ECO:0000256" key="9">
    <source>
        <dbReference type="ARBA" id="ARBA00023235"/>
    </source>
</evidence>
<feature type="binding site" evidence="10">
    <location>
        <position position="495"/>
    </location>
    <ligand>
        <name>Mg(2+)</name>
        <dbReference type="ChEBI" id="CHEBI:18420"/>
        <label>1</label>
        <note>catalytic</note>
    </ligand>
</feature>
<evidence type="ECO:0000256" key="1">
    <source>
        <dbReference type="ARBA" id="ARBA00000185"/>
    </source>
</evidence>
<comment type="catalytic activity">
    <reaction evidence="1 10">
        <text>ATP-dependent breakage, passage and rejoining of double-stranded DNA.</text>
        <dbReference type="EC" id="5.6.2.2"/>
    </reaction>
</comment>
<evidence type="ECO:0000256" key="3">
    <source>
        <dbReference type="ARBA" id="ARBA00022723"/>
    </source>
</evidence>
<evidence type="ECO:0000313" key="13">
    <source>
        <dbReference type="Proteomes" id="UP000000582"/>
    </source>
</evidence>
<keyword evidence="3 10" id="KW-0479">Metal-binding</keyword>
<gene>
    <name evidence="10" type="primary">gyrB</name>
    <name evidence="12" type="ordered locus">Cgl0006</name>
</gene>
<keyword evidence="6 10" id="KW-0460">Magnesium</keyword>
<accession>Q8NUD3</accession>
<dbReference type="FunFam" id="3.30.565.10:FF:000002">
    <property type="entry name" value="DNA gyrase subunit B"/>
    <property type="match status" value="1"/>
</dbReference>
<dbReference type="FunFam" id="3.30.230.10:FF:000005">
    <property type="entry name" value="DNA gyrase subunit B"/>
    <property type="match status" value="1"/>
</dbReference>
<dbReference type="Pfam" id="PF00986">
    <property type="entry name" value="DNA_gyraseB_C"/>
    <property type="match status" value="1"/>
</dbReference>
<dbReference type="NCBIfam" id="TIGR01059">
    <property type="entry name" value="gyrB"/>
    <property type="match status" value="1"/>
</dbReference>
<protein>
    <recommendedName>
        <fullName evidence="10">DNA gyrase subunit B</fullName>
        <ecNumber evidence="10">5.6.2.2</ecNumber>
    </recommendedName>
</protein>
<evidence type="ECO:0000256" key="8">
    <source>
        <dbReference type="ARBA" id="ARBA00023125"/>
    </source>
</evidence>
<feature type="binding site" evidence="10">
    <location>
        <position position="570"/>
    </location>
    <ligand>
        <name>Mg(2+)</name>
        <dbReference type="ChEBI" id="CHEBI:18420"/>
        <label>2</label>
    </ligand>
</feature>
<dbReference type="CDD" id="cd16928">
    <property type="entry name" value="HATPase_GyrB-like"/>
    <property type="match status" value="1"/>
</dbReference>
<dbReference type="Gene3D" id="3.30.565.10">
    <property type="entry name" value="Histidine kinase-like ATPase, C-terminal domain"/>
    <property type="match status" value="1"/>
</dbReference>
<dbReference type="STRING" id="196627.cg0007"/>
<comment type="miscellaneous">
    <text evidence="10">Few gyrases are as efficient as E.coli at forming negative supercoils. Not all organisms have 2 type II topoisomerases; in organisms with a single type II topoisomerase this enzyme also has to decatenate newly replicated chromosomes.</text>
</comment>
<dbReference type="HOGENOM" id="CLU_006146_4_1_11"/>
<dbReference type="InterPro" id="IPR036890">
    <property type="entry name" value="HATPase_C_sf"/>
</dbReference>
<evidence type="ECO:0000256" key="7">
    <source>
        <dbReference type="ARBA" id="ARBA00023029"/>
    </source>
</evidence>
<dbReference type="SUPFAM" id="SSF55874">
    <property type="entry name" value="ATPase domain of HSP90 chaperone/DNA topoisomerase II/histidine kinase"/>
    <property type="match status" value="1"/>
</dbReference>
<name>Q8NUD3_CORGL</name>
<evidence type="ECO:0000256" key="5">
    <source>
        <dbReference type="ARBA" id="ARBA00022840"/>
    </source>
</evidence>
<dbReference type="InterPro" id="IPR014721">
    <property type="entry name" value="Ribsml_uS5_D2-typ_fold_subgr"/>
</dbReference>
<dbReference type="SMART" id="SM00433">
    <property type="entry name" value="TOP2c"/>
    <property type="match status" value="1"/>
</dbReference>
<dbReference type="GO" id="GO:0003677">
    <property type="term" value="F:DNA binding"/>
    <property type="evidence" value="ECO:0007669"/>
    <property type="project" value="UniProtKB-KW"/>
</dbReference>
<evidence type="ECO:0000259" key="11">
    <source>
        <dbReference type="PROSITE" id="PS50880"/>
    </source>
</evidence>